<dbReference type="GO" id="GO:0031146">
    <property type="term" value="P:SCF-dependent proteasomal ubiquitin-dependent protein catabolic process"/>
    <property type="evidence" value="ECO:0007669"/>
    <property type="project" value="TreeGrafter"/>
</dbReference>
<evidence type="ECO:0000259" key="1">
    <source>
        <dbReference type="PROSITE" id="PS50181"/>
    </source>
</evidence>
<dbReference type="InterPro" id="IPR057207">
    <property type="entry name" value="FBXL15_LRR"/>
</dbReference>
<dbReference type="Pfam" id="PF12937">
    <property type="entry name" value="F-box-like"/>
    <property type="match status" value="1"/>
</dbReference>
<dbReference type="Gene3D" id="3.80.10.10">
    <property type="entry name" value="Ribonuclease Inhibitor"/>
    <property type="match status" value="2"/>
</dbReference>
<gene>
    <name evidence="2" type="ORF">SYNPS1DRAFT_3989</name>
</gene>
<feature type="non-terminal residue" evidence="2">
    <location>
        <position position="346"/>
    </location>
</feature>
<accession>A0A4P9Z0Y0</accession>
<reference evidence="3" key="1">
    <citation type="journal article" date="2018" name="Nat. Microbiol.">
        <title>Leveraging single-cell genomics to expand the fungal tree of life.</title>
        <authorList>
            <person name="Ahrendt S.R."/>
            <person name="Quandt C.A."/>
            <person name="Ciobanu D."/>
            <person name="Clum A."/>
            <person name="Salamov A."/>
            <person name="Andreopoulos B."/>
            <person name="Cheng J.F."/>
            <person name="Woyke T."/>
            <person name="Pelin A."/>
            <person name="Henrissat B."/>
            <person name="Reynolds N.K."/>
            <person name="Benny G.L."/>
            <person name="Smith M.E."/>
            <person name="James T.Y."/>
            <person name="Grigoriev I.V."/>
        </authorList>
    </citation>
    <scope>NUCLEOTIDE SEQUENCE [LARGE SCALE GENOMIC DNA]</scope>
    <source>
        <strain evidence="3">Benny S71-1</strain>
    </source>
</reference>
<dbReference type="GO" id="GO:0019005">
    <property type="term" value="C:SCF ubiquitin ligase complex"/>
    <property type="evidence" value="ECO:0007669"/>
    <property type="project" value="TreeGrafter"/>
</dbReference>
<evidence type="ECO:0000313" key="3">
    <source>
        <dbReference type="Proteomes" id="UP000278143"/>
    </source>
</evidence>
<dbReference type="EMBL" id="KZ989915">
    <property type="protein sequence ID" value="RKP25030.1"/>
    <property type="molecule type" value="Genomic_DNA"/>
</dbReference>
<evidence type="ECO:0000313" key="2">
    <source>
        <dbReference type="EMBL" id="RKP25030.1"/>
    </source>
</evidence>
<dbReference type="SMART" id="SM00367">
    <property type="entry name" value="LRR_CC"/>
    <property type="match status" value="8"/>
</dbReference>
<proteinExistence type="predicted"/>
<dbReference type="Proteomes" id="UP000278143">
    <property type="component" value="Unassembled WGS sequence"/>
</dbReference>
<dbReference type="InterPro" id="IPR032675">
    <property type="entry name" value="LRR_dom_sf"/>
</dbReference>
<sequence>LPRETQLQIFRHLSKLDLLAACKVSRVWRSLALDGSHWTALDVRGWHTAITDAQLLTIAEAAGSFVRHVNLRGCMQLQAPTLNAITVHAINLESLTLAGCRALTAWDIGAALTSLPSLRRLDLSGLLTVTERSMAQLDVPRLEELNLTRCRNLSAIGLWRVLMEGVGPGLTTLRIGGCERAVNNDLLANIGLRYPRLAHLSLADCNAITDTGLIKLVQGCRQLDTLSLSRCHRLTDMGIGAIGEHCPQLARLDLAGCIELTSDGLEALSRGCHQLTQIDLEDCVMVDDEGLHALAAGCPRLQDVALGFCDAISDDGVFALIAGCPGLKCLAVDNCSSISNEVLTRI</sequence>
<dbReference type="SMART" id="SM00256">
    <property type="entry name" value="FBOX"/>
    <property type="match status" value="1"/>
</dbReference>
<keyword evidence="3" id="KW-1185">Reference proteome</keyword>
<dbReference type="Pfam" id="PF25372">
    <property type="entry name" value="DUF7885"/>
    <property type="match status" value="1"/>
</dbReference>
<dbReference type="PANTHER" id="PTHR13318">
    <property type="entry name" value="PARTNER OF PAIRED, ISOFORM B-RELATED"/>
    <property type="match status" value="1"/>
</dbReference>
<feature type="non-terminal residue" evidence="2">
    <location>
        <position position="1"/>
    </location>
</feature>
<dbReference type="OrthoDB" id="550575at2759"/>
<dbReference type="SUPFAM" id="SSF52047">
    <property type="entry name" value="RNI-like"/>
    <property type="match status" value="1"/>
</dbReference>
<name>A0A4P9Z0Y0_9FUNG</name>
<organism evidence="2 3">
    <name type="scientific">Syncephalis pseudoplumigaleata</name>
    <dbReference type="NCBI Taxonomy" id="1712513"/>
    <lineage>
        <taxon>Eukaryota</taxon>
        <taxon>Fungi</taxon>
        <taxon>Fungi incertae sedis</taxon>
        <taxon>Zoopagomycota</taxon>
        <taxon>Zoopagomycotina</taxon>
        <taxon>Zoopagomycetes</taxon>
        <taxon>Zoopagales</taxon>
        <taxon>Piptocephalidaceae</taxon>
        <taxon>Syncephalis</taxon>
    </lineage>
</organism>
<dbReference type="PROSITE" id="PS50181">
    <property type="entry name" value="FBOX"/>
    <property type="match status" value="1"/>
</dbReference>
<feature type="domain" description="F-box" evidence="1">
    <location>
        <begin position="1"/>
        <end position="41"/>
    </location>
</feature>
<dbReference type="PANTHER" id="PTHR13318:SF190">
    <property type="entry name" value="PARTNER OF PAIRED, ISOFORM B"/>
    <property type="match status" value="1"/>
</dbReference>
<dbReference type="AlphaFoldDB" id="A0A4P9Z0Y0"/>
<dbReference type="InterPro" id="IPR001810">
    <property type="entry name" value="F-box_dom"/>
</dbReference>
<dbReference type="InterPro" id="IPR006553">
    <property type="entry name" value="Leu-rich_rpt_Cys-con_subtyp"/>
</dbReference>
<protein>
    <recommendedName>
        <fullName evidence="1">F-box domain-containing protein</fullName>
    </recommendedName>
</protein>